<dbReference type="InterPro" id="IPR024199">
    <property type="entry name" value="Uncharacterised_DsbB"/>
</dbReference>
<dbReference type="Gene3D" id="1.20.1550.10">
    <property type="entry name" value="DsbB-like"/>
    <property type="match status" value="1"/>
</dbReference>
<keyword evidence="7" id="KW-1185">Reference proteome</keyword>
<dbReference type="InterPro" id="IPR023380">
    <property type="entry name" value="DsbB-like_sf"/>
</dbReference>
<organism evidence="6 7">
    <name type="scientific">Jannaschia seosinensis</name>
    <dbReference type="NCBI Taxonomy" id="313367"/>
    <lineage>
        <taxon>Bacteria</taxon>
        <taxon>Pseudomonadati</taxon>
        <taxon>Pseudomonadota</taxon>
        <taxon>Alphaproteobacteria</taxon>
        <taxon>Rhodobacterales</taxon>
        <taxon>Roseobacteraceae</taxon>
        <taxon>Jannaschia</taxon>
    </lineage>
</organism>
<evidence type="ECO:0000256" key="3">
    <source>
        <dbReference type="ARBA" id="ARBA00022989"/>
    </source>
</evidence>
<dbReference type="InterPro" id="IPR003752">
    <property type="entry name" value="DiS_bond_form_DsbB/BdbC"/>
</dbReference>
<sequence>MILDRFSRRRLLAFATLGHAGLLGGAFVFQLAGYAPCAMCLWQRWPHAAAIVLGVAALAGVAPRVTAALAGLAALITAGLGFFHAGVEQDWWEGPSSCTGGGEGLGAFSGADLLSTEIADSVVLCDDIVWQLGLTMAGWNGVLSLGLAVIWAVAASRPSTGRVTP</sequence>
<feature type="transmembrane region" description="Helical" evidence="5">
    <location>
        <begin position="12"/>
        <end position="33"/>
    </location>
</feature>
<keyword evidence="4 5" id="KW-0472">Membrane</keyword>
<gene>
    <name evidence="6" type="ORF">JSE7799_01196</name>
</gene>
<reference evidence="6 7" key="1">
    <citation type="submission" date="2015-09" db="EMBL/GenBank/DDBJ databases">
        <authorList>
            <person name="Jackson K.R."/>
            <person name="Lunt B.L."/>
            <person name="Fisher J.N.B."/>
            <person name="Gardner A.V."/>
            <person name="Bailey M.E."/>
            <person name="Deus L.M."/>
            <person name="Earl A.S."/>
            <person name="Gibby P.D."/>
            <person name="Hartmann K.A."/>
            <person name="Liu J.E."/>
            <person name="Manci A.M."/>
            <person name="Nielsen D.A."/>
            <person name="Solomon M.B."/>
            <person name="Breakwell D.P."/>
            <person name="Burnett S.H."/>
            <person name="Grose J.H."/>
        </authorList>
    </citation>
    <scope>NUCLEOTIDE SEQUENCE [LARGE SCALE GENOMIC DNA]</scope>
    <source>
        <strain evidence="6 7">CECT 7799</strain>
    </source>
</reference>
<dbReference type="EMBL" id="CYPR01000066">
    <property type="protein sequence ID" value="CUH36293.1"/>
    <property type="molecule type" value="Genomic_DNA"/>
</dbReference>
<accession>A0A0M7B7Z9</accession>
<dbReference type="GO" id="GO:0016020">
    <property type="term" value="C:membrane"/>
    <property type="evidence" value="ECO:0007669"/>
    <property type="project" value="UniProtKB-SubCell"/>
</dbReference>
<dbReference type="GO" id="GO:0006457">
    <property type="term" value="P:protein folding"/>
    <property type="evidence" value="ECO:0007669"/>
    <property type="project" value="InterPro"/>
</dbReference>
<evidence type="ECO:0000256" key="1">
    <source>
        <dbReference type="ARBA" id="ARBA00004141"/>
    </source>
</evidence>
<comment type="subcellular location">
    <subcellularLocation>
        <location evidence="1">Membrane</location>
        <topology evidence="1">Multi-pass membrane protein</topology>
    </subcellularLocation>
</comment>
<dbReference type="SUPFAM" id="SSF158442">
    <property type="entry name" value="DsbB-like"/>
    <property type="match status" value="1"/>
</dbReference>
<evidence type="ECO:0000313" key="7">
    <source>
        <dbReference type="Proteomes" id="UP000049455"/>
    </source>
</evidence>
<dbReference type="Proteomes" id="UP000049455">
    <property type="component" value="Unassembled WGS sequence"/>
</dbReference>
<dbReference type="STRING" id="313367.JSE7799_01196"/>
<dbReference type="AlphaFoldDB" id="A0A0M7B7Z9"/>
<keyword evidence="2 5" id="KW-0812">Transmembrane</keyword>
<evidence type="ECO:0000256" key="5">
    <source>
        <dbReference type="SAM" id="Phobius"/>
    </source>
</evidence>
<keyword evidence="3 5" id="KW-1133">Transmembrane helix</keyword>
<evidence type="ECO:0000256" key="4">
    <source>
        <dbReference type="ARBA" id="ARBA00023136"/>
    </source>
</evidence>
<dbReference type="Pfam" id="PF02600">
    <property type="entry name" value="DsbB"/>
    <property type="match status" value="1"/>
</dbReference>
<dbReference type="PIRSF" id="PIRSF033913">
    <property type="entry name" value="S-S_format_DsbB"/>
    <property type="match status" value="1"/>
</dbReference>
<evidence type="ECO:0000256" key="2">
    <source>
        <dbReference type="ARBA" id="ARBA00022692"/>
    </source>
</evidence>
<name>A0A0M7B7Z9_9RHOB</name>
<feature type="transmembrane region" description="Helical" evidence="5">
    <location>
        <begin position="128"/>
        <end position="154"/>
    </location>
</feature>
<protein>
    <submittedName>
        <fullName evidence="6">Disulfide bond formation protein B</fullName>
    </submittedName>
</protein>
<dbReference type="RefSeq" id="WP_245624813.1">
    <property type="nucleotide sequence ID" value="NZ_CYPR01000066.1"/>
</dbReference>
<feature type="transmembrane region" description="Helical" evidence="5">
    <location>
        <begin position="69"/>
        <end position="87"/>
    </location>
</feature>
<proteinExistence type="predicted"/>
<feature type="transmembrane region" description="Helical" evidence="5">
    <location>
        <begin position="45"/>
        <end position="62"/>
    </location>
</feature>
<evidence type="ECO:0000313" key="6">
    <source>
        <dbReference type="EMBL" id="CUH36293.1"/>
    </source>
</evidence>
<dbReference type="GO" id="GO:0015035">
    <property type="term" value="F:protein-disulfide reductase activity"/>
    <property type="evidence" value="ECO:0007669"/>
    <property type="project" value="InterPro"/>
</dbReference>